<keyword evidence="2" id="KW-0479">Metal-binding</keyword>
<dbReference type="GO" id="GO:0016491">
    <property type="term" value="F:oxidoreductase activity"/>
    <property type="evidence" value="ECO:0007669"/>
    <property type="project" value="UniProtKB-KW"/>
</dbReference>
<dbReference type="Proteomes" id="UP000283387">
    <property type="component" value="Unassembled WGS sequence"/>
</dbReference>
<keyword evidence="4" id="KW-0408">Iron</keyword>
<comment type="caution">
    <text evidence="6">The sequence shown here is derived from an EMBL/GenBank/DDBJ whole genome shotgun (WGS) entry which is preliminary data.</text>
</comment>
<dbReference type="InterPro" id="IPR039650">
    <property type="entry name" value="HdrA-like"/>
</dbReference>
<evidence type="ECO:0000256" key="3">
    <source>
        <dbReference type="ARBA" id="ARBA00023002"/>
    </source>
</evidence>
<evidence type="ECO:0000256" key="2">
    <source>
        <dbReference type="ARBA" id="ARBA00022723"/>
    </source>
</evidence>
<evidence type="ECO:0000256" key="1">
    <source>
        <dbReference type="ARBA" id="ARBA00022485"/>
    </source>
</evidence>
<dbReference type="GO" id="GO:0051539">
    <property type="term" value="F:4 iron, 4 sulfur cluster binding"/>
    <property type="evidence" value="ECO:0007669"/>
    <property type="project" value="UniProtKB-KW"/>
</dbReference>
<protein>
    <submittedName>
        <fullName evidence="6">FAD dependent oxidoreductase</fullName>
    </submittedName>
</protein>
<dbReference type="Gene3D" id="3.50.50.60">
    <property type="entry name" value="FAD/NAD(P)-binding domain"/>
    <property type="match status" value="1"/>
</dbReference>
<keyword evidence="3" id="KW-0560">Oxidoreductase</keyword>
<dbReference type="OrthoDB" id="9777740at2"/>
<dbReference type="Pfam" id="PF12831">
    <property type="entry name" value="FAD_oxidored"/>
    <property type="match status" value="1"/>
</dbReference>
<keyword evidence="1" id="KW-0004">4Fe-4S</keyword>
<evidence type="ECO:0000313" key="6">
    <source>
        <dbReference type="EMBL" id="RKD90341.1"/>
    </source>
</evidence>
<dbReference type="AlphaFoldDB" id="A0A419W4E8"/>
<evidence type="ECO:0000256" key="5">
    <source>
        <dbReference type="ARBA" id="ARBA00023014"/>
    </source>
</evidence>
<evidence type="ECO:0000256" key="4">
    <source>
        <dbReference type="ARBA" id="ARBA00023004"/>
    </source>
</evidence>
<gene>
    <name evidence="6" type="ORF">BC643_0678</name>
</gene>
<dbReference type="GO" id="GO:0046872">
    <property type="term" value="F:metal ion binding"/>
    <property type="evidence" value="ECO:0007669"/>
    <property type="project" value="UniProtKB-KW"/>
</dbReference>
<keyword evidence="7" id="KW-1185">Reference proteome</keyword>
<dbReference type="PANTHER" id="PTHR43498:SF1">
    <property type="entry name" value="COB--COM HETERODISULFIDE REDUCTASE IRON-SULFUR SUBUNIT A"/>
    <property type="match status" value="1"/>
</dbReference>
<accession>A0A419W4E8</accession>
<proteinExistence type="predicted"/>
<dbReference type="InterPro" id="IPR036188">
    <property type="entry name" value="FAD/NAD-bd_sf"/>
</dbReference>
<organism evidence="6 7">
    <name type="scientific">Mangrovibacterium diazotrophicum</name>
    <dbReference type="NCBI Taxonomy" id="1261403"/>
    <lineage>
        <taxon>Bacteria</taxon>
        <taxon>Pseudomonadati</taxon>
        <taxon>Bacteroidota</taxon>
        <taxon>Bacteroidia</taxon>
        <taxon>Marinilabiliales</taxon>
        <taxon>Prolixibacteraceae</taxon>
        <taxon>Mangrovibacterium</taxon>
    </lineage>
</organism>
<dbReference type="PANTHER" id="PTHR43498">
    <property type="entry name" value="FERREDOXIN:COB-COM HETERODISULFIDE REDUCTASE SUBUNIT A"/>
    <property type="match status" value="1"/>
</dbReference>
<evidence type="ECO:0000313" key="7">
    <source>
        <dbReference type="Proteomes" id="UP000283387"/>
    </source>
</evidence>
<dbReference type="RefSeq" id="WP_120271753.1">
    <property type="nucleotide sequence ID" value="NZ_RAPN01000001.1"/>
</dbReference>
<keyword evidence="5" id="KW-0411">Iron-sulfur</keyword>
<reference evidence="6 7" key="1">
    <citation type="submission" date="2018-09" db="EMBL/GenBank/DDBJ databases">
        <title>Genomic Encyclopedia of Archaeal and Bacterial Type Strains, Phase II (KMG-II): from individual species to whole genera.</title>
        <authorList>
            <person name="Goeker M."/>
        </authorList>
    </citation>
    <scope>NUCLEOTIDE SEQUENCE [LARGE SCALE GENOMIC DNA]</scope>
    <source>
        <strain evidence="6 7">DSM 27148</strain>
    </source>
</reference>
<dbReference type="SUPFAM" id="SSF51905">
    <property type="entry name" value="FAD/NAD(P)-binding domain"/>
    <property type="match status" value="1"/>
</dbReference>
<sequence>MKIFRVFFLLLLPFLLFNAYQYGNVQRYDVVVYGGTPAGIAAAIQVARSGRTVALLEPTAQVGGIIVNGLGSSDIDNHDFQNSKAVGGIALEFYRRVAKYYGRLAAFDEKLKAGDRDVTLWRFEPHVAEQIIQDLLGEYDIDVFCDSQIQEDFKSVQKEGTAIRTIETTNGKLFYGKVFIDATLEGDLFYYAGITTTWGRESNQLYGETKNGIRAETTHAQFKVNVDPYVIPGDSTSGLIATIQDEPFGTPCDGDKSIQAYCFRMCLTDDADNRIPFRKPDNYDRSQYEIYLRYLKAGGKLYTPYRKLPNGKTDLGAWHDLSHNLYGMNRLYPSGDAKIREMIFDQHKTFTQGLFYFLANDPEVGILDSALQHTWSEWGLCKDEFTDNEGWPRQFYVRDARRMVSDYVITEQHTKRINPTPVSDPVAVAYWPPDLHSVRRIVKDAAAYNEGFVFGGNDWRPFGISYQALIPRKEESTNLLSPTCVSASHVAYGAIRIEFTYMALGQACGAAAVLAIDSQCNVQDVSYPELQEMLKCSGQILDAESVGMPPAIRVK</sequence>
<dbReference type="EMBL" id="RAPN01000001">
    <property type="protein sequence ID" value="RKD90341.1"/>
    <property type="molecule type" value="Genomic_DNA"/>
</dbReference>
<name>A0A419W4E8_9BACT</name>